<keyword evidence="3" id="KW-1185">Reference proteome</keyword>
<feature type="domain" description="ATP-grasp" evidence="1">
    <location>
        <begin position="81"/>
        <end position="227"/>
    </location>
</feature>
<proteinExistence type="predicted"/>
<reference evidence="2 3" key="1">
    <citation type="submission" date="2019-07" db="EMBL/GenBank/DDBJ databases">
        <title>Hymenobacter sp. straun FUR1 Genome sequencing and assembly.</title>
        <authorList>
            <person name="Chhetri G."/>
        </authorList>
    </citation>
    <scope>NUCLEOTIDE SEQUENCE [LARGE SCALE GENOMIC DNA]</scope>
    <source>
        <strain evidence="2 3">Fur1</strain>
    </source>
</reference>
<dbReference type="Proteomes" id="UP000317624">
    <property type="component" value="Unassembled WGS sequence"/>
</dbReference>
<dbReference type="RefSeq" id="WP_144843051.1">
    <property type="nucleotide sequence ID" value="NZ_VMRJ01000001.1"/>
</dbReference>
<organism evidence="2 3">
    <name type="scientific">Hymenobacter setariae</name>
    <dbReference type="NCBI Taxonomy" id="2594794"/>
    <lineage>
        <taxon>Bacteria</taxon>
        <taxon>Pseudomonadati</taxon>
        <taxon>Bacteroidota</taxon>
        <taxon>Cytophagia</taxon>
        <taxon>Cytophagales</taxon>
        <taxon>Hymenobacteraceae</taxon>
        <taxon>Hymenobacter</taxon>
    </lineage>
</organism>
<comment type="caution">
    <text evidence="2">The sequence shown here is derived from an EMBL/GenBank/DDBJ whole genome shotgun (WGS) entry which is preliminary data.</text>
</comment>
<dbReference type="InterPro" id="IPR041261">
    <property type="entry name" value="R2K_2"/>
</dbReference>
<evidence type="ECO:0000313" key="3">
    <source>
        <dbReference type="Proteomes" id="UP000317624"/>
    </source>
</evidence>
<dbReference type="OrthoDB" id="654524at2"/>
<name>A0A558C1U2_9BACT</name>
<dbReference type="EMBL" id="VMRJ01000001">
    <property type="protein sequence ID" value="TVT42684.1"/>
    <property type="molecule type" value="Genomic_DNA"/>
</dbReference>
<dbReference type="AlphaFoldDB" id="A0A558C1U2"/>
<gene>
    <name evidence="2" type="ORF">FNT36_00910</name>
</gene>
<dbReference type="Pfam" id="PF18299">
    <property type="entry name" value="R2K_2"/>
    <property type="match status" value="1"/>
</dbReference>
<sequence length="245" mass="27112">MRAHIHFDRQGWPQSVNNYLALDGFQQMGWEILPYTDDAPVRDHAPDEIVVGHIAAVRAGLRSLGLAVPAELGYPEALHPYLGRRLWPSTINAVAAHPESWPVFVKPMHDAKKFTGVLVRRVGDLVGCGDQHQDTPVWCAEPVQFRAEWRCFVRYGRILDARPYKGDWRAHFDPAVVEAALTAYLPEAPAAFALDVGVTTAGATLVVEVNDGYALGAYGLMPLAYAKFLSARWAQLTGTQDYADF</sequence>
<evidence type="ECO:0000259" key="1">
    <source>
        <dbReference type="Pfam" id="PF18299"/>
    </source>
</evidence>
<protein>
    <submittedName>
        <fullName evidence="2">DUF4343 domain-containing protein</fullName>
    </submittedName>
</protein>
<evidence type="ECO:0000313" key="2">
    <source>
        <dbReference type="EMBL" id="TVT42684.1"/>
    </source>
</evidence>
<accession>A0A558C1U2</accession>